<dbReference type="EMBL" id="JACIEM010000001">
    <property type="protein sequence ID" value="MBB4001299.1"/>
    <property type="molecule type" value="Genomic_DNA"/>
</dbReference>
<organism evidence="1 2">
    <name type="scientific">Aurantimonas endophytica</name>
    <dbReference type="NCBI Taxonomy" id="1522175"/>
    <lineage>
        <taxon>Bacteria</taxon>
        <taxon>Pseudomonadati</taxon>
        <taxon>Pseudomonadota</taxon>
        <taxon>Alphaproteobacteria</taxon>
        <taxon>Hyphomicrobiales</taxon>
        <taxon>Aurantimonadaceae</taxon>
        <taxon>Aurantimonas</taxon>
    </lineage>
</organism>
<gene>
    <name evidence="1" type="ORF">GGR03_000346</name>
</gene>
<evidence type="ECO:0000313" key="2">
    <source>
        <dbReference type="Proteomes" id="UP000588647"/>
    </source>
</evidence>
<dbReference type="Proteomes" id="UP000588647">
    <property type="component" value="Unassembled WGS sequence"/>
</dbReference>
<protein>
    <submittedName>
        <fullName evidence="1">Uncharacterized protein</fullName>
    </submittedName>
</protein>
<accession>A0A7W6H9V8</accession>
<comment type="caution">
    <text evidence="1">The sequence shown here is derived from an EMBL/GenBank/DDBJ whole genome shotgun (WGS) entry which is preliminary data.</text>
</comment>
<evidence type="ECO:0000313" key="1">
    <source>
        <dbReference type="EMBL" id="MBB4001299.1"/>
    </source>
</evidence>
<reference evidence="1 2" key="1">
    <citation type="submission" date="2020-08" db="EMBL/GenBank/DDBJ databases">
        <title>Genomic Encyclopedia of Type Strains, Phase IV (KMG-IV): sequencing the most valuable type-strain genomes for metagenomic binning, comparative biology and taxonomic classification.</title>
        <authorList>
            <person name="Goeker M."/>
        </authorList>
    </citation>
    <scope>NUCLEOTIDE SEQUENCE [LARGE SCALE GENOMIC DNA]</scope>
    <source>
        <strain evidence="1 2">DSM 103570</strain>
    </source>
</reference>
<name>A0A7W6H9V8_9HYPH</name>
<sequence length="33" mass="3612">MRHRLAEPVIAAETVVLATMFVDYPVAASQVLL</sequence>
<dbReference type="AlphaFoldDB" id="A0A7W6H9V8"/>
<proteinExistence type="predicted"/>
<keyword evidence="2" id="KW-1185">Reference proteome</keyword>